<dbReference type="Pfam" id="PF13193">
    <property type="entry name" value="AMP-binding_C"/>
    <property type="match status" value="1"/>
</dbReference>
<organism evidence="5 6">
    <name type="scientific">Pseudonocardia broussonetiae</name>
    <dbReference type="NCBI Taxonomy" id="2736640"/>
    <lineage>
        <taxon>Bacteria</taxon>
        <taxon>Bacillati</taxon>
        <taxon>Actinomycetota</taxon>
        <taxon>Actinomycetes</taxon>
        <taxon>Pseudonocardiales</taxon>
        <taxon>Pseudonocardiaceae</taxon>
        <taxon>Pseudonocardia</taxon>
    </lineage>
</organism>
<dbReference type="InterPro" id="IPR025110">
    <property type="entry name" value="AMP-bd_C"/>
</dbReference>
<gene>
    <name evidence="5" type="ORF">HOP40_06050</name>
</gene>
<dbReference type="InterPro" id="IPR000873">
    <property type="entry name" value="AMP-dep_synth/lig_dom"/>
</dbReference>
<comment type="similarity">
    <text evidence="1">Belongs to the ATP-dependent AMP-binding enzyme family.</text>
</comment>
<evidence type="ECO:0000256" key="2">
    <source>
        <dbReference type="ARBA" id="ARBA00022598"/>
    </source>
</evidence>
<evidence type="ECO:0000256" key="1">
    <source>
        <dbReference type="ARBA" id="ARBA00006432"/>
    </source>
</evidence>
<sequence>MMRTTVPALLDARAADAPEQGIAFPDGRASYPELADRTRRLAAALWAHGVRPGDRVGVLLHGSLDSVLTWLAASRIGAVAVPVNVRFRAAELRRLLDDADLAVLLTGGAFAGVLDEALAELGGGAPPVVVLDDGPAPVGATGRAAFEAAADDVAAAAVEAAQAAIGPDDPAVMLYTSGTTSGPRGCLHSHASLVHVGASLARRLELTPDDRFWTPLPMFHCGGLDVALTALAAGCGMVHVGTFEPGRALRQLVEERCTVAFPAFETIWLPVLDHPDFAAADLSALRLVLNVGSPERMRSMQARLPHAVQLSCMGMTESMGFCCVGSPADPAERRATTCGTPLPGMEVRVVDPATGAEVPPGTPGEFRFRGVSRMLAYHRDPELTARRIDADGWFASGDQVVADGTGALRFLTRLDDRLKIGGENLAATELEGFLCEHPAVGIVQVVGAPDARYGEVAAAFVQLRPGASATEQDIVDHCLGRISTFKVPRYVRFVADGEWPMSGTKVQKFRLRARIAEELAARGVTEAPRMVAPPPSGGR</sequence>
<dbReference type="PANTHER" id="PTHR43201">
    <property type="entry name" value="ACYL-COA SYNTHETASE"/>
    <property type="match status" value="1"/>
</dbReference>
<dbReference type="PROSITE" id="PS00455">
    <property type="entry name" value="AMP_BINDING"/>
    <property type="match status" value="1"/>
</dbReference>
<evidence type="ECO:0000313" key="5">
    <source>
        <dbReference type="EMBL" id="QJY45428.1"/>
    </source>
</evidence>
<dbReference type="PANTHER" id="PTHR43201:SF5">
    <property type="entry name" value="MEDIUM-CHAIN ACYL-COA LIGASE ACSF2, MITOCHONDRIAL"/>
    <property type="match status" value="1"/>
</dbReference>
<evidence type="ECO:0000259" key="3">
    <source>
        <dbReference type="Pfam" id="PF00501"/>
    </source>
</evidence>
<dbReference type="Gene3D" id="3.30.300.30">
    <property type="match status" value="1"/>
</dbReference>
<dbReference type="KEGG" id="pbro:HOP40_06050"/>
<dbReference type="EMBL" id="CP053564">
    <property type="protein sequence ID" value="QJY45428.1"/>
    <property type="molecule type" value="Genomic_DNA"/>
</dbReference>
<dbReference type="Gene3D" id="3.40.50.12780">
    <property type="entry name" value="N-terminal domain of ligase-like"/>
    <property type="match status" value="1"/>
</dbReference>
<proteinExistence type="inferred from homology"/>
<reference evidence="5 6" key="1">
    <citation type="submission" date="2020-05" db="EMBL/GenBank/DDBJ databases">
        <authorList>
            <person name="Mo P."/>
        </authorList>
    </citation>
    <scope>NUCLEOTIDE SEQUENCE [LARGE SCALE GENOMIC DNA]</scope>
    <source>
        <strain evidence="5 6">Gen01</strain>
    </source>
</reference>
<dbReference type="Pfam" id="PF00501">
    <property type="entry name" value="AMP-binding"/>
    <property type="match status" value="1"/>
</dbReference>
<evidence type="ECO:0000313" key="6">
    <source>
        <dbReference type="Proteomes" id="UP000505377"/>
    </source>
</evidence>
<dbReference type="GO" id="GO:0006631">
    <property type="term" value="P:fatty acid metabolic process"/>
    <property type="evidence" value="ECO:0007669"/>
    <property type="project" value="TreeGrafter"/>
</dbReference>
<dbReference type="RefSeq" id="WP_172155453.1">
    <property type="nucleotide sequence ID" value="NZ_CP053564.1"/>
</dbReference>
<dbReference type="InterPro" id="IPR045851">
    <property type="entry name" value="AMP-bd_C_sf"/>
</dbReference>
<accession>A0A6M6JBV1</accession>
<dbReference type="GO" id="GO:0031956">
    <property type="term" value="F:medium-chain fatty acid-CoA ligase activity"/>
    <property type="evidence" value="ECO:0007669"/>
    <property type="project" value="TreeGrafter"/>
</dbReference>
<feature type="domain" description="AMP-binding enzyme C-terminal" evidence="4">
    <location>
        <begin position="429"/>
        <end position="496"/>
    </location>
</feature>
<dbReference type="AlphaFoldDB" id="A0A6M6JBV1"/>
<dbReference type="InterPro" id="IPR020845">
    <property type="entry name" value="AMP-binding_CS"/>
</dbReference>
<protein>
    <submittedName>
        <fullName evidence="5">AMP-binding protein</fullName>
    </submittedName>
</protein>
<keyword evidence="2" id="KW-0436">Ligase</keyword>
<keyword evidence="6" id="KW-1185">Reference proteome</keyword>
<feature type="domain" description="AMP-dependent synthetase/ligase" evidence="3">
    <location>
        <begin position="13"/>
        <end position="377"/>
    </location>
</feature>
<evidence type="ECO:0000259" key="4">
    <source>
        <dbReference type="Pfam" id="PF13193"/>
    </source>
</evidence>
<dbReference type="Proteomes" id="UP000505377">
    <property type="component" value="Chromosome"/>
</dbReference>
<dbReference type="SUPFAM" id="SSF56801">
    <property type="entry name" value="Acetyl-CoA synthetase-like"/>
    <property type="match status" value="1"/>
</dbReference>
<name>A0A6M6JBV1_9PSEU</name>
<dbReference type="InterPro" id="IPR042099">
    <property type="entry name" value="ANL_N_sf"/>
</dbReference>